<reference evidence="1 2" key="2">
    <citation type="submission" date="2009-02" db="EMBL/GenBank/DDBJ databases">
        <title>Draft genome sequence of Holdemania filiformis DSM 12042.</title>
        <authorList>
            <person name="Sudarsanam P."/>
            <person name="Ley R."/>
            <person name="Guruge J."/>
            <person name="Turnbaugh P.J."/>
            <person name="Mahowald M."/>
            <person name="Liep D."/>
            <person name="Gordon J."/>
        </authorList>
    </citation>
    <scope>NUCLEOTIDE SEQUENCE [LARGE SCALE GENOMIC DNA]</scope>
    <source>
        <strain evidence="1 2">DSM 12042</strain>
    </source>
</reference>
<organism evidence="1 2">
    <name type="scientific">Holdemania filiformis DSM 12042</name>
    <dbReference type="NCBI Taxonomy" id="545696"/>
    <lineage>
        <taxon>Bacteria</taxon>
        <taxon>Bacillati</taxon>
        <taxon>Bacillota</taxon>
        <taxon>Erysipelotrichia</taxon>
        <taxon>Erysipelotrichales</taxon>
        <taxon>Erysipelotrichaceae</taxon>
        <taxon>Holdemania</taxon>
    </lineage>
</organism>
<dbReference type="HOGENOM" id="CLU_3234575_0_0_9"/>
<evidence type="ECO:0000313" key="1">
    <source>
        <dbReference type="EMBL" id="EEF69260.1"/>
    </source>
</evidence>
<comment type="caution">
    <text evidence="1">The sequence shown here is derived from an EMBL/GenBank/DDBJ whole genome shotgun (WGS) entry which is preliminary data.</text>
</comment>
<dbReference type="STRING" id="545696.HOLDEFILI_00568"/>
<sequence>MPGSFAFPPSGGPMNYENEMKPGKLTSLFFEEIMKIVPIAISL</sequence>
<protein>
    <submittedName>
        <fullName evidence="1">Uncharacterized protein</fullName>
    </submittedName>
</protein>
<evidence type="ECO:0000313" key="2">
    <source>
        <dbReference type="Proteomes" id="UP000005950"/>
    </source>
</evidence>
<dbReference type="Proteomes" id="UP000005950">
    <property type="component" value="Unassembled WGS sequence"/>
</dbReference>
<name>B9Y437_9FIRM</name>
<dbReference type="EMBL" id="ACCF01000042">
    <property type="protein sequence ID" value="EEF69260.1"/>
    <property type="molecule type" value="Genomic_DNA"/>
</dbReference>
<dbReference type="AlphaFoldDB" id="B9Y437"/>
<proteinExistence type="predicted"/>
<gene>
    <name evidence="1" type="ORF">HOLDEFILI_00568</name>
</gene>
<reference evidence="1 2" key="1">
    <citation type="submission" date="2008-12" db="EMBL/GenBank/DDBJ databases">
        <authorList>
            <person name="Fulton L."/>
            <person name="Clifton S."/>
            <person name="Fulton B."/>
            <person name="Xu J."/>
            <person name="Minx P."/>
            <person name="Pepin K.H."/>
            <person name="Johnson M."/>
            <person name="Bhonagiri V."/>
            <person name="Nash W.E."/>
            <person name="Mardis E.R."/>
            <person name="Wilson R.K."/>
        </authorList>
    </citation>
    <scope>NUCLEOTIDE SEQUENCE [LARGE SCALE GENOMIC DNA]</scope>
    <source>
        <strain evidence="1 2">DSM 12042</strain>
    </source>
</reference>
<accession>B9Y437</accession>